<dbReference type="AlphaFoldDB" id="A0A139ATV4"/>
<feature type="region of interest" description="Disordered" evidence="6">
    <location>
        <begin position="39"/>
        <end position="59"/>
    </location>
</feature>
<dbReference type="GO" id="GO:0003677">
    <property type="term" value="F:DNA binding"/>
    <property type="evidence" value="ECO:0007669"/>
    <property type="project" value="InterPro"/>
</dbReference>
<keyword evidence="3" id="KW-0805">Transcription regulation</keyword>
<dbReference type="OrthoDB" id="2177970at2759"/>
<dbReference type="GO" id="GO:0008270">
    <property type="term" value="F:zinc ion binding"/>
    <property type="evidence" value="ECO:0007669"/>
    <property type="project" value="InterPro"/>
</dbReference>
<keyword evidence="9" id="KW-1185">Reference proteome</keyword>
<protein>
    <recommendedName>
        <fullName evidence="7">Xylanolytic transcriptional activator regulatory domain-containing protein</fullName>
    </recommendedName>
</protein>
<dbReference type="CDD" id="cd12148">
    <property type="entry name" value="fungal_TF_MHR"/>
    <property type="match status" value="1"/>
</dbReference>
<dbReference type="EMBL" id="KQ965736">
    <property type="protein sequence ID" value="KXS20013.1"/>
    <property type="molecule type" value="Genomic_DNA"/>
</dbReference>
<evidence type="ECO:0000313" key="8">
    <source>
        <dbReference type="EMBL" id="KXS20013.1"/>
    </source>
</evidence>
<dbReference type="STRING" id="1344416.A0A139ATV4"/>
<dbReference type="GO" id="GO:0006351">
    <property type="term" value="P:DNA-templated transcription"/>
    <property type="evidence" value="ECO:0007669"/>
    <property type="project" value="InterPro"/>
</dbReference>
<feature type="domain" description="Xylanolytic transcriptional activator regulatory" evidence="7">
    <location>
        <begin position="144"/>
        <end position="298"/>
    </location>
</feature>
<gene>
    <name evidence="8" type="ORF">M427DRAFT_131455</name>
</gene>
<reference evidence="8 9" key="1">
    <citation type="journal article" date="2015" name="Genome Biol. Evol.">
        <title>Phylogenomic analyses indicate that early fungi evolved digesting cell walls of algal ancestors of land plants.</title>
        <authorList>
            <person name="Chang Y."/>
            <person name="Wang S."/>
            <person name="Sekimoto S."/>
            <person name="Aerts A.L."/>
            <person name="Choi C."/>
            <person name="Clum A."/>
            <person name="LaButti K.M."/>
            <person name="Lindquist E.A."/>
            <person name="Yee Ngan C."/>
            <person name="Ohm R.A."/>
            <person name="Salamov A.A."/>
            <person name="Grigoriev I.V."/>
            <person name="Spatafora J.W."/>
            <person name="Berbee M.L."/>
        </authorList>
    </citation>
    <scope>NUCLEOTIDE SEQUENCE [LARGE SCALE GENOMIC DNA]</scope>
    <source>
        <strain evidence="8 9">JEL478</strain>
    </source>
</reference>
<organism evidence="8 9">
    <name type="scientific">Gonapodya prolifera (strain JEL478)</name>
    <name type="common">Monoblepharis prolifera</name>
    <dbReference type="NCBI Taxonomy" id="1344416"/>
    <lineage>
        <taxon>Eukaryota</taxon>
        <taxon>Fungi</taxon>
        <taxon>Fungi incertae sedis</taxon>
        <taxon>Chytridiomycota</taxon>
        <taxon>Chytridiomycota incertae sedis</taxon>
        <taxon>Monoblepharidomycetes</taxon>
        <taxon>Monoblepharidales</taxon>
        <taxon>Gonapodyaceae</taxon>
        <taxon>Gonapodya</taxon>
    </lineage>
</organism>
<keyword evidence="5" id="KW-0539">Nucleus</keyword>
<dbReference type="GO" id="GO:0005634">
    <property type="term" value="C:nucleus"/>
    <property type="evidence" value="ECO:0007669"/>
    <property type="project" value="UniProtKB-SubCell"/>
</dbReference>
<dbReference type="PANTHER" id="PTHR47338">
    <property type="entry name" value="ZN(II)2CYS6 TRANSCRIPTION FACTOR (EUROFUNG)-RELATED"/>
    <property type="match status" value="1"/>
</dbReference>
<dbReference type="Proteomes" id="UP000070544">
    <property type="component" value="Unassembled WGS sequence"/>
</dbReference>
<evidence type="ECO:0000256" key="5">
    <source>
        <dbReference type="ARBA" id="ARBA00023242"/>
    </source>
</evidence>
<sequence>MEEPGGPFGSGGSFPVAPFTALVEASHLASADPHLGTQRIREESASASSSSPSAELVGSPRSVPDNMMFKAGETVVYHGIKVSVDQFPEFFERRSATGPEARLQHTLAGLTDDQILFDPSTPLWIRLYQERVAFLFPIFPGSAFSNLASFPPILMFSMMALGSRYYHDSDVGLGVAEVLFERARRAFDPIMKTGEPNDVYTIAAAMHMIVYMATAFRRDLGSLVLPFLSFTVGMAREKQLSDERSDIYTAANTSEEMKEIMRRLWWSLYIIERSIVVAGNRPSLVITDLECRLRLPNPIFPTSELSPSLKRDAPFFREVMGHPLPSMMHYQARLAILTHLMGRVLELWHWVDFHGINLYDPATAAHPLVVEAFGKIRHLDAALNHWYQNLPDIYRIYMPDTTTAPHHLTFVLMYRTARIMLYAPRDVLKHLSSSTDAPLDADGVAEQLKAIGWLMSPHHAIAVEEALLAAQVAEIGLKAVGGAVEWTGFVPRGSPRPPDLSFVDFGTPLQSFCLFHIGMVHLVEARVLSGLSGCSAVVNDARMPGFVSGMDMVNRGFHDARVGDHLRATGIHITALQRFGVCWFHCSRLSGLLAMMLQQVVVTLAAAEGSSRAKAEGEDGHLQPNTLTGGKRLGSWGNFLALDGLQGTISTELTDLVLARQMMEASQRR</sequence>
<evidence type="ECO:0000256" key="4">
    <source>
        <dbReference type="ARBA" id="ARBA00023163"/>
    </source>
</evidence>
<accession>A0A139ATV4</accession>
<feature type="compositionally biased region" description="Low complexity" evidence="6">
    <location>
        <begin position="45"/>
        <end position="55"/>
    </location>
</feature>
<keyword evidence="4" id="KW-0804">Transcription</keyword>
<dbReference type="GO" id="GO:0000981">
    <property type="term" value="F:DNA-binding transcription factor activity, RNA polymerase II-specific"/>
    <property type="evidence" value="ECO:0007669"/>
    <property type="project" value="InterPro"/>
</dbReference>
<keyword evidence="2" id="KW-0479">Metal-binding</keyword>
<evidence type="ECO:0000256" key="3">
    <source>
        <dbReference type="ARBA" id="ARBA00023015"/>
    </source>
</evidence>
<evidence type="ECO:0000256" key="1">
    <source>
        <dbReference type="ARBA" id="ARBA00004123"/>
    </source>
</evidence>
<evidence type="ECO:0000256" key="6">
    <source>
        <dbReference type="SAM" id="MobiDB-lite"/>
    </source>
</evidence>
<comment type="subcellular location">
    <subcellularLocation>
        <location evidence="1">Nucleus</location>
    </subcellularLocation>
</comment>
<evidence type="ECO:0000313" key="9">
    <source>
        <dbReference type="Proteomes" id="UP000070544"/>
    </source>
</evidence>
<dbReference type="InterPro" id="IPR050815">
    <property type="entry name" value="TF_fung"/>
</dbReference>
<dbReference type="PANTHER" id="PTHR47338:SF5">
    <property type="entry name" value="ZN(II)2CYS6 TRANSCRIPTION FACTOR (EUROFUNG)"/>
    <property type="match status" value="1"/>
</dbReference>
<dbReference type="Pfam" id="PF04082">
    <property type="entry name" value="Fungal_trans"/>
    <property type="match status" value="1"/>
</dbReference>
<name>A0A139ATV4_GONPJ</name>
<evidence type="ECO:0000259" key="7">
    <source>
        <dbReference type="Pfam" id="PF04082"/>
    </source>
</evidence>
<proteinExistence type="predicted"/>
<evidence type="ECO:0000256" key="2">
    <source>
        <dbReference type="ARBA" id="ARBA00022723"/>
    </source>
</evidence>
<dbReference type="InterPro" id="IPR007219">
    <property type="entry name" value="XnlR_reg_dom"/>
</dbReference>